<dbReference type="Pfam" id="PF07947">
    <property type="entry name" value="YhhN"/>
    <property type="match status" value="1"/>
</dbReference>
<reference evidence="8" key="1">
    <citation type="submission" date="2021-05" db="EMBL/GenBank/DDBJ databases">
        <authorList>
            <person name="Arsene-Ploetze F."/>
        </authorList>
    </citation>
    <scope>NUCLEOTIDE SEQUENCE</scope>
    <source>
        <strain evidence="8">DSM 42138</strain>
    </source>
</reference>
<feature type="transmembrane region" description="Helical" evidence="7">
    <location>
        <begin position="160"/>
        <end position="189"/>
    </location>
</feature>
<feature type="region of interest" description="Disordered" evidence="6">
    <location>
        <begin position="1"/>
        <end position="20"/>
    </location>
</feature>
<comment type="subcellular location">
    <subcellularLocation>
        <location evidence="1">Membrane</location>
        <topology evidence="1">Multi-pass membrane protein</topology>
    </subcellularLocation>
</comment>
<feature type="transmembrane region" description="Helical" evidence="7">
    <location>
        <begin position="28"/>
        <end position="51"/>
    </location>
</feature>
<dbReference type="GO" id="GO:0016787">
    <property type="term" value="F:hydrolase activity"/>
    <property type="evidence" value="ECO:0007669"/>
    <property type="project" value="TreeGrafter"/>
</dbReference>
<keyword evidence="9" id="KW-1185">Reference proteome</keyword>
<dbReference type="GO" id="GO:0016020">
    <property type="term" value="C:membrane"/>
    <property type="evidence" value="ECO:0007669"/>
    <property type="project" value="UniProtKB-SubCell"/>
</dbReference>
<dbReference type="RefSeq" id="WP_251490017.1">
    <property type="nucleotide sequence ID" value="NZ_CAJSLV010000052.1"/>
</dbReference>
<keyword evidence="3 7" id="KW-0812">Transmembrane</keyword>
<comment type="similarity">
    <text evidence="2">Belongs to the TMEM86 family.</text>
</comment>
<dbReference type="InterPro" id="IPR012506">
    <property type="entry name" value="TMEM86B-like"/>
</dbReference>
<evidence type="ECO:0000256" key="7">
    <source>
        <dbReference type="SAM" id="Phobius"/>
    </source>
</evidence>
<gene>
    <name evidence="8" type="ORF">SCOCK_230107</name>
</gene>
<keyword evidence="5 7" id="KW-0472">Membrane</keyword>
<evidence type="ECO:0000256" key="5">
    <source>
        <dbReference type="ARBA" id="ARBA00023136"/>
    </source>
</evidence>
<organism evidence="8 9">
    <name type="scientific">Actinacidiphila cocklensis</name>
    <dbReference type="NCBI Taxonomy" id="887465"/>
    <lineage>
        <taxon>Bacteria</taxon>
        <taxon>Bacillati</taxon>
        <taxon>Actinomycetota</taxon>
        <taxon>Actinomycetes</taxon>
        <taxon>Kitasatosporales</taxon>
        <taxon>Streptomycetaceae</taxon>
        <taxon>Actinacidiphila</taxon>
    </lineage>
</organism>
<feature type="transmembrane region" description="Helical" evidence="7">
    <location>
        <begin position="96"/>
        <end position="117"/>
    </location>
</feature>
<sequence length="238" mass="24203">MTADGSVAGTAVVPEPAGPRPAPERAGAVIGVFAALAALHLTAVGGHFELLRDLGKPLLMPVLAAWVWTWRGPRLLVGALLCGCGGDVLLEVGGTVPFLLGMGCFAAGHVCYLRLFARYGGFAGPRGAVRARCAAYVVVCAVLVTLLWPGLDPGMRVPVALYSLLLTAMAAGAYGLGGTALAGGALFLLSDSLIATGLADWPQLPAHDVWVMATYLAGQALLALGVLRAAGATRPAHS</sequence>
<evidence type="ECO:0000313" key="9">
    <source>
        <dbReference type="Proteomes" id="UP001152519"/>
    </source>
</evidence>
<evidence type="ECO:0000256" key="2">
    <source>
        <dbReference type="ARBA" id="ARBA00007375"/>
    </source>
</evidence>
<dbReference type="EMBL" id="CAJSLV010000052">
    <property type="protein sequence ID" value="CAG6394006.1"/>
    <property type="molecule type" value="Genomic_DNA"/>
</dbReference>
<name>A0A9W4GR68_9ACTN</name>
<dbReference type="PANTHER" id="PTHR31885">
    <property type="entry name" value="GH04784P"/>
    <property type="match status" value="1"/>
</dbReference>
<evidence type="ECO:0000256" key="3">
    <source>
        <dbReference type="ARBA" id="ARBA00022692"/>
    </source>
</evidence>
<evidence type="ECO:0000256" key="4">
    <source>
        <dbReference type="ARBA" id="ARBA00022989"/>
    </source>
</evidence>
<evidence type="ECO:0000313" key="8">
    <source>
        <dbReference type="EMBL" id="CAG6394006.1"/>
    </source>
</evidence>
<feature type="transmembrane region" description="Helical" evidence="7">
    <location>
        <begin position="209"/>
        <end position="230"/>
    </location>
</feature>
<dbReference type="Proteomes" id="UP001152519">
    <property type="component" value="Unassembled WGS sequence"/>
</dbReference>
<keyword evidence="4 7" id="KW-1133">Transmembrane helix</keyword>
<evidence type="ECO:0000256" key="6">
    <source>
        <dbReference type="SAM" id="MobiDB-lite"/>
    </source>
</evidence>
<dbReference type="PANTHER" id="PTHR31885:SF6">
    <property type="entry name" value="GH04784P"/>
    <property type="match status" value="1"/>
</dbReference>
<accession>A0A9W4GR68</accession>
<evidence type="ECO:0000256" key="1">
    <source>
        <dbReference type="ARBA" id="ARBA00004141"/>
    </source>
</evidence>
<protein>
    <submittedName>
        <fullName evidence="8">Uncharacterized membrane protein YhhN</fullName>
    </submittedName>
</protein>
<dbReference type="AlphaFoldDB" id="A0A9W4GR68"/>
<comment type="caution">
    <text evidence="8">The sequence shown here is derived from an EMBL/GenBank/DDBJ whole genome shotgun (WGS) entry which is preliminary data.</text>
</comment>
<proteinExistence type="inferred from homology"/>
<feature type="transmembrane region" description="Helical" evidence="7">
    <location>
        <begin position="129"/>
        <end position="148"/>
    </location>
</feature>